<dbReference type="Pfam" id="PF01522">
    <property type="entry name" value="Polysacc_deac_1"/>
    <property type="match status" value="1"/>
</dbReference>
<keyword evidence="4" id="KW-1185">Reference proteome</keyword>
<reference evidence="3 4" key="2">
    <citation type="journal article" date="2012" name="Stand. Genomic Sci.">
        <title>Complete genome sequence of the orange-red pigmented, radioresistant Deinococcus proteolyticus type strain (MRP(T)).</title>
        <authorList>
            <person name="Copeland A."/>
            <person name="Zeytun A."/>
            <person name="Yassawong M."/>
            <person name="Nolan M."/>
            <person name="Lucas S."/>
            <person name="Hammon N."/>
            <person name="Deshpande S."/>
            <person name="Cheng J.F."/>
            <person name="Han C."/>
            <person name="Tapia R."/>
            <person name="Goodwin L.A."/>
            <person name="Pitluck S."/>
            <person name="Mavromatis K."/>
            <person name="Liolios K."/>
            <person name="Pagani I."/>
            <person name="Ivanova N."/>
            <person name="Mikhailova N."/>
            <person name="Pati A."/>
            <person name="Chen A."/>
            <person name="Palaniappan K."/>
            <person name="Land M."/>
            <person name="Hauser L."/>
            <person name="Jeffries C.D."/>
            <person name="Brambilla E.M."/>
            <person name="Rohde M."/>
            <person name="Sikorski J."/>
            <person name="Pukall R."/>
            <person name="Goker M."/>
            <person name="Detter J.C."/>
            <person name="Woyke T."/>
            <person name="Bristow J."/>
            <person name="Eisen J.A."/>
            <person name="Markowitz V."/>
            <person name="Hugenholtz P."/>
            <person name="Kyrpides N.C."/>
            <person name="Klenk H.P."/>
            <person name="Lapidus A."/>
        </authorList>
    </citation>
    <scope>NUCLEOTIDE SEQUENCE [LARGE SCALE GENOMIC DNA]</scope>
    <source>
        <strain evidence="4">ATCC 35074 / DSM 20540 / JCM 6276 / NBRC 101906 / NCIMB 13154 / VKM Ac-1939 / CCM 2703 / MRP</strain>
    </source>
</reference>
<dbReference type="InterPro" id="IPR002509">
    <property type="entry name" value="NODB_dom"/>
</dbReference>
<dbReference type="InterPro" id="IPR050248">
    <property type="entry name" value="Polysacc_deacetylase_ArnD"/>
</dbReference>
<reference evidence="4" key="1">
    <citation type="submission" date="2011-02" db="EMBL/GenBank/DDBJ databases">
        <title>The complete sequence of chromosome of Deinococcus proteolyticus DSM 20540.</title>
        <authorList>
            <consortium name="US DOE Joint Genome Institute (JGI-PGF)"/>
            <person name="Lucas S."/>
            <person name="Copeland A."/>
            <person name="Lapidus A."/>
            <person name="Bruce D."/>
            <person name="Goodwin L."/>
            <person name="Pitluck S."/>
            <person name="Kyrpides N."/>
            <person name="Mavromatis K."/>
            <person name="Pagani I."/>
            <person name="Ivanova N."/>
            <person name="Ovchinnikova G."/>
            <person name="Zeytun A."/>
            <person name="Detter J.C."/>
            <person name="Han C."/>
            <person name="Land M."/>
            <person name="Hauser L."/>
            <person name="Markowitz V."/>
            <person name="Cheng J.-F."/>
            <person name="Hugenholtz P."/>
            <person name="Woyke T."/>
            <person name="Wu D."/>
            <person name="Pukall R."/>
            <person name="Steenblock K."/>
            <person name="Brambilla E."/>
            <person name="Klenk H.-P."/>
            <person name="Eisen J.A."/>
        </authorList>
    </citation>
    <scope>NUCLEOTIDE SEQUENCE [LARGE SCALE GENOMIC DNA]</scope>
    <source>
        <strain evidence="4">ATCC 35074 / DSM 20540 / JCM 6276 / NBRC 101906 / NCIMB 13154 / VKM Ac-1939 / CCM 2703 / MRP</strain>
    </source>
</reference>
<keyword evidence="1" id="KW-1133">Transmembrane helix</keyword>
<dbReference type="PROSITE" id="PS51677">
    <property type="entry name" value="NODB"/>
    <property type="match status" value="1"/>
</dbReference>
<dbReference type="eggNOG" id="COG0726">
    <property type="taxonomic scope" value="Bacteria"/>
</dbReference>
<feature type="domain" description="NodB homology" evidence="2">
    <location>
        <begin position="47"/>
        <end position="228"/>
    </location>
</feature>
<dbReference type="SUPFAM" id="SSF88713">
    <property type="entry name" value="Glycoside hydrolase/deacetylase"/>
    <property type="match status" value="1"/>
</dbReference>
<dbReference type="PANTHER" id="PTHR10587">
    <property type="entry name" value="GLYCOSYL TRANSFERASE-RELATED"/>
    <property type="match status" value="1"/>
</dbReference>
<sequence>MGRRRGGQRWTGPGLLAAGLLAYIGLPYLLVQRLGLGTVRQGRPSGERVALTFDDGPDPQHTPAVLDALKAADMRATFFLLSGAARRHPELVRRIQAEGHEIGVHAARHRHAWVRPPWEAYHDPVQARRDLERLSGTPVRWGRPPHGAYSLANLLGLRRAGLTPVQWSIEGGDWERGAAPQGVKGRVLRELHGGAVIVLHDSGPGAQVTPAALPGLLRGLAERGFYSVTLSELDAAPVTRQHLPARLMAGLDRRLDRWLGIRPALGRQGGLFRLQPLGFPLGGLRWPDGTPIPRGTPALEFHVNNPLLVDLGLRRFPPRARREFGWVAQDWRGRPELEQAEFIYCLSVHGPVLERLGFLSVPLAPHDQKRLKLWSDLMHRAYGTQPRKAQPVLSIMSRDEFLNRFGRTVTEPG</sequence>
<dbReference type="STRING" id="693977.Deipr_0546"/>
<keyword evidence="1" id="KW-0472">Membrane</keyword>
<evidence type="ECO:0000313" key="3">
    <source>
        <dbReference type="EMBL" id="ADY25708.1"/>
    </source>
</evidence>
<evidence type="ECO:0000259" key="2">
    <source>
        <dbReference type="PROSITE" id="PS51677"/>
    </source>
</evidence>
<dbReference type="HOGENOM" id="CLU_046845_0_0_0"/>
<dbReference type="CDD" id="cd10959">
    <property type="entry name" value="CE4_NodB_like_3"/>
    <property type="match status" value="1"/>
</dbReference>
<dbReference type="Proteomes" id="UP000007718">
    <property type="component" value="Chromosome"/>
</dbReference>
<dbReference type="GO" id="GO:0016810">
    <property type="term" value="F:hydrolase activity, acting on carbon-nitrogen (but not peptide) bonds"/>
    <property type="evidence" value="ECO:0007669"/>
    <property type="project" value="InterPro"/>
</dbReference>
<dbReference type="OrthoDB" id="62208at2"/>
<evidence type="ECO:0000256" key="1">
    <source>
        <dbReference type="SAM" id="Phobius"/>
    </source>
</evidence>
<evidence type="ECO:0000313" key="4">
    <source>
        <dbReference type="Proteomes" id="UP000007718"/>
    </source>
</evidence>
<accession>F0RKL8</accession>
<dbReference type="RefSeq" id="WP_013614317.1">
    <property type="nucleotide sequence ID" value="NC_015161.1"/>
</dbReference>
<organism evidence="3 4">
    <name type="scientific">Deinococcus proteolyticus (strain ATCC 35074 / DSM 20540 / JCM 6276 / NBRC 101906 / NCIMB 13154 / VKM Ac-1939 / CCM 2703 / MRP)</name>
    <dbReference type="NCBI Taxonomy" id="693977"/>
    <lineage>
        <taxon>Bacteria</taxon>
        <taxon>Thermotogati</taxon>
        <taxon>Deinococcota</taxon>
        <taxon>Deinococci</taxon>
        <taxon>Deinococcales</taxon>
        <taxon>Deinococcaceae</taxon>
        <taxon>Deinococcus</taxon>
    </lineage>
</organism>
<keyword evidence="1" id="KW-0812">Transmembrane</keyword>
<dbReference type="InterPro" id="IPR011330">
    <property type="entry name" value="Glyco_hydro/deAcase_b/a-brl"/>
</dbReference>
<dbReference type="Gene3D" id="3.20.20.370">
    <property type="entry name" value="Glycoside hydrolase/deacetylase"/>
    <property type="match status" value="1"/>
</dbReference>
<protein>
    <submittedName>
        <fullName evidence="3">Polysaccharide deacetylase</fullName>
    </submittedName>
</protein>
<dbReference type="GO" id="GO:0005975">
    <property type="term" value="P:carbohydrate metabolic process"/>
    <property type="evidence" value="ECO:0007669"/>
    <property type="project" value="InterPro"/>
</dbReference>
<dbReference type="AlphaFoldDB" id="F0RKL8"/>
<feature type="transmembrane region" description="Helical" evidence="1">
    <location>
        <begin position="12"/>
        <end position="31"/>
    </location>
</feature>
<name>F0RKL8_DEIPM</name>
<gene>
    <name evidence="3" type="ordered locus">Deipr_0546</name>
</gene>
<proteinExistence type="predicted"/>
<dbReference type="KEGG" id="dpt:Deipr_0546"/>
<dbReference type="EMBL" id="CP002536">
    <property type="protein sequence ID" value="ADY25708.1"/>
    <property type="molecule type" value="Genomic_DNA"/>
</dbReference>
<dbReference type="PANTHER" id="PTHR10587:SF137">
    <property type="entry name" value="4-DEOXY-4-FORMAMIDO-L-ARABINOSE-PHOSPHOUNDECAPRENOL DEFORMYLASE ARND-RELATED"/>
    <property type="match status" value="1"/>
</dbReference>